<feature type="transmembrane region" description="Helical" evidence="1">
    <location>
        <begin position="90"/>
        <end position="110"/>
    </location>
</feature>
<feature type="transmembrane region" description="Helical" evidence="1">
    <location>
        <begin position="172"/>
        <end position="195"/>
    </location>
</feature>
<keyword evidence="1" id="KW-0812">Transmembrane</keyword>
<protein>
    <submittedName>
        <fullName evidence="2">Uncharacterized protein</fullName>
    </submittedName>
</protein>
<feature type="transmembrane region" description="Helical" evidence="1">
    <location>
        <begin position="116"/>
        <end position="134"/>
    </location>
</feature>
<keyword evidence="1" id="KW-1133">Transmembrane helix</keyword>
<reference evidence="2" key="1">
    <citation type="submission" date="2018-05" db="EMBL/GenBank/DDBJ databases">
        <authorList>
            <person name="Lanie J.A."/>
            <person name="Ng W.-L."/>
            <person name="Kazmierczak K.M."/>
            <person name="Andrzejewski T.M."/>
            <person name="Davidsen T.M."/>
            <person name="Wayne K.J."/>
            <person name="Tettelin H."/>
            <person name="Glass J.I."/>
            <person name="Rusch D."/>
            <person name="Podicherti R."/>
            <person name="Tsui H.-C.T."/>
            <person name="Winkler M.E."/>
        </authorList>
    </citation>
    <scope>NUCLEOTIDE SEQUENCE</scope>
</reference>
<proteinExistence type="predicted"/>
<evidence type="ECO:0000313" key="2">
    <source>
        <dbReference type="EMBL" id="SVA71711.1"/>
    </source>
</evidence>
<feature type="transmembrane region" description="Helical" evidence="1">
    <location>
        <begin position="207"/>
        <end position="228"/>
    </location>
</feature>
<feature type="transmembrane region" description="Helical" evidence="1">
    <location>
        <begin position="33"/>
        <end position="54"/>
    </location>
</feature>
<sequence length="399" mass="45857">MVDGFINSICFISIVQYYLSLKKDDVKSYLIKITKVFLMVSAGLTLVRSAVFFLGDTILLNSLLDLLRVFLPLVIALFFEALIKRHYPKIYKWSLVLLTIFLLFGYLFSLEYWKDIYQLSLIIIVVLSAGFILIEKKYLNTADKQVLFTHLIAIILSIPFLAFEFYMYNEDIIINVSTASFTALVFVNVLAQLINGHSRPYNVLTSILWYFIVSSLFVGIMFISSIVVDPERMIEMLFIMFTIQVAFGTSQILRSYEIKKNSATFISWLVDQKDGFVKNMNFGRSHGPGLGDFIILAKDELDQYDSEDLIRYGSKNNKLINHSALKSKINNHENNSIDSTAEEQLIDIMESQDMSDMFFLTIDPLRIMLINYSNLRSAQSLNDKIELLSYFASAHDRDN</sequence>
<evidence type="ECO:0000256" key="1">
    <source>
        <dbReference type="SAM" id="Phobius"/>
    </source>
</evidence>
<dbReference type="AlphaFoldDB" id="A0A381Y4X9"/>
<accession>A0A381Y4X9</accession>
<gene>
    <name evidence="2" type="ORF">METZ01_LOCUS124565</name>
</gene>
<name>A0A381Y4X9_9ZZZZ</name>
<feature type="transmembrane region" description="Helical" evidence="1">
    <location>
        <begin position="6"/>
        <end position="21"/>
    </location>
</feature>
<feature type="transmembrane region" description="Helical" evidence="1">
    <location>
        <begin position="66"/>
        <end position="83"/>
    </location>
</feature>
<dbReference type="EMBL" id="UINC01017332">
    <property type="protein sequence ID" value="SVA71711.1"/>
    <property type="molecule type" value="Genomic_DNA"/>
</dbReference>
<keyword evidence="1" id="KW-0472">Membrane</keyword>
<organism evidence="2">
    <name type="scientific">marine metagenome</name>
    <dbReference type="NCBI Taxonomy" id="408172"/>
    <lineage>
        <taxon>unclassified sequences</taxon>
        <taxon>metagenomes</taxon>
        <taxon>ecological metagenomes</taxon>
    </lineage>
</organism>
<feature type="transmembrane region" description="Helical" evidence="1">
    <location>
        <begin position="146"/>
        <end position="166"/>
    </location>
</feature>